<dbReference type="SMART" id="SM00382">
    <property type="entry name" value="AAA"/>
    <property type="match status" value="1"/>
</dbReference>
<accession>A0A927ZJI1</accession>
<evidence type="ECO:0000256" key="2">
    <source>
        <dbReference type="ARBA" id="ARBA00022840"/>
    </source>
</evidence>
<dbReference type="InterPro" id="IPR027417">
    <property type="entry name" value="P-loop_NTPase"/>
</dbReference>
<dbReference type="Proteomes" id="UP000768462">
    <property type="component" value="Unassembled WGS sequence"/>
</dbReference>
<dbReference type="PANTHER" id="PTHR43582:SF2">
    <property type="entry name" value="LINEARMYCIN RESISTANCE ATP-BINDING PROTEIN LNRL"/>
    <property type="match status" value="1"/>
</dbReference>
<dbReference type="SUPFAM" id="SSF52540">
    <property type="entry name" value="P-loop containing nucleoside triphosphate hydrolases"/>
    <property type="match status" value="1"/>
</dbReference>
<dbReference type="PANTHER" id="PTHR43582">
    <property type="entry name" value="LINEARMYCIN RESISTANCE ATP-BINDING PROTEIN LNRL"/>
    <property type="match status" value="1"/>
</dbReference>
<name>A0A927ZJI1_9CLOT</name>
<sequence length="311" mass="34576">MMLINIENLTKNFGDNIAVDNLTLSIEKGEILGLLGPNGAGKTTTINIITSILKPTKGNVEIFGKSLYKYGPEIKARMGIVPQCISLYENLTVEENISFFAKLYGLRGASLRDGLNYALDFTSLQDHKKTKCKNLSGGMQRRLNIGCAIAHKPEIIIMDEPTVGIDPQSRNHILNMAKDLNKEGCTIIYTSHYMEEVQQLCNKIVIMDNGKLIAKGTKDDLISLISDNSTLEIEGYDINESVLEKLLEIKGVKSYSLNENKVLITSSKDVSNLSSIINFFTSNNIEIRNMGYKTLDLEDVFLTLTGKKLRD</sequence>
<keyword evidence="2 4" id="KW-0067">ATP-binding</keyword>
<proteinExistence type="predicted"/>
<organism evidence="4 5">
    <name type="scientific">Clostridium sulfidigenes</name>
    <dbReference type="NCBI Taxonomy" id="318464"/>
    <lineage>
        <taxon>Bacteria</taxon>
        <taxon>Bacillati</taxon>
        <taxon>Bacillota</taxon>
        <taxon>Clostridia</taxon>
        <taxon>Eubacteriales</taxon>
        <taxon>Clostridiaceae</taxon>
        <taxon>Clostridium</taxon>
    </lineage>
</organism>
<dbReference type="InterPro" id="IPR003593">
    <property type="entry name" value="AAA+_ATPase"/>
</dbReference>
<dbReference type="AlphaFoldDB" id="A0A927ZJI1"/>
<protein>
    <submittedName>
        <fullName evidence="4">ABC transporter ATP-binding protein</fullName>
    </submittedName>
</protein>
<keyword evidence="1" id="KW-0547">Nucleotide-binding</keyword>
<gene>
    <name evidence="4" type="ORF">E7215_03620</name>
</gene>
<reference evidence="4" key="1">
    <citation type="submission" date="2019-04" db="EMBL/GenBank/DDBJ databases">
        <title>Evolution of Biomass-Degrading Anaerobic Consortia Revealed by Metagenomics.</title>
        <authorList>
            <person name="Peng X."/>
        </authorList>
    </citation>
    <scope>NUCLEOTIDE SEQUENCE</scope>
    <source>
        <strain evidence="4">SIG254</strain>
    </source>
</reference>
<dbReference type="PROSITE" id="PS50893">
    <property type="entry name" value="ABC_TRANSPORTER_2"/>
    <property type="match status" value="1"/>
</dbReference>
<evidence type="ECO:0000256" key="1">
    <source>
        <dbReference type="ARBA" id="ARBA00022741"/>
    </source>
</evidence>
<dbReference type="GO" id="GO:0016887">
    <property type="term" value="F:ATP hydrolysis activity"/>
    <property type="evidence" value="ECO:0007669"/>
    <property type="project" value="InterPro"/>
</dbReference>
<dbReference type="Gene3D" id="3.40.50.300">
    <property type="entry name" value="P-loop containing nucleotide triphosphate hydrolases"/>
    <property type="match status" value="1"/>
</dbReference>
<evidence type="ECO:0000313" key="5">
    <source>
        <dbReference type="Proteomes" id="UP000768462"/>
    </source>
</evidence>
<dbReference type="InterPro" id="IPR003439">
    <property type="entry name" value="ABC_transporter-like_ATP-bd"/>
</dbReference>
<dbReference type="Pfam" id="PF00005">
    <property type="entry name" value="ABC_tran"/>
    <property type="match status" value="1"/>
</dbReference>
<dbReference type="GO" id="GO:0005524">
    <property type="term" value="F:ATP binding"/>
    <property type="evidence" value="ECO:0007669"/>
    <property type="project" value="UniProtKB-KW"/>
</dbReference>
<evidence type="ECO:0000313" key="4">
    <source>
        <dbReference type="EMBL" id="MBE6059249.1"/>
    </source>
</evidence>
<dbReference type="EMBL" id="SVCM01000042">
    <property type="protein sequence ID" value="MBE6059249.1"/>
    <property type="molecule type" value="Genomic_DNA"/>
</dbReference>
<dbReference type="PROSITE" id="PS00211">
    <property type="entry name" value="ABC_TRANSPORTER_1"/>
    <property type="match status" value="1"/>
</dbReference>
<dbReference type="InterPro" id="IPR017871">
    <property type="entry name" value="ABC_transporter-like_CS"/>
</dbReference>
<comment type="caution">
    <text evidence="4">The sequence shown here is derived from an EMBL/GenBank/DDBJ whole genome shotgun (WGS) entry which is preliminary data.</text>
</comment>
<evidence type="ECO:0000259" key="3">
    <source>
        <dbReference type="PROSITE" id="PS50893"/>
    </source>
</evidence>
<feature type="domain" description="ABC transporter" evidence="3">
    <location>
        <begin position="4"/>
        <end position="234"/>
    </location>
</feature>